<evidence type="ECO:0000313" key="2">
    <source>
        <dbReference type="Proteomes" id="UP001230268"/>
    </source>
</evidence>
<evidence type="ECO:0008006" key="3">
    <source>
        <dbReference type="Google" id="ProtNLM"/>
    </source>
</evidence>
<dbReference type="SUPFAM" id="SSF47473">
    <property type="entry name" value="EF-hand"/>
    <property type="match status" value="1"/>
</dbReference>
<gene>
    <name evidence="1" type="ORF">BgAZ_304410</name>
</gene>
<dbReference type="InterPro" id="IPR011992">
    <property type="entry name" value="EF-hand-dom_pair"/>
</dbReference>
<organism evidence="1 2">
    <name type="scientific">Babesia gibsoni</name>
    <dbReference type="NCBI Taxonomy" id="33632"/>
    <lineage>
        <taxon>Eukaryota</taxon>
        <taxon>Sar</taxon>
        <taxon>Alveolata</taxon>
        <taxon>Apicomplexa</taxon>
        <taxon>Aconoidasida</taxon>
        <taxon>Piroplasmida</taxon>
        <taxon>Babesiidae</taxon>
        <taxon>Babesia</taxon>
    </lineage>
</organism>
<evidence type="ECO:0000313" key="1">
    <source>
        <dbReference type="EMBL" id="KAK1442923.1"/>
    </source>
</evidence>
<dbReference type="EMBL" id="JAVEPI010000003">
    <property type="protein sequence ID" value="KAK1442923.1"/>
    <property type="molecule type" value="Genomic_DNA"/>
</dbReference>
<dbReference type="Gene3D" id="1.10.238.10">
    <property type="entry name" value="EF-hand"/>
    <property type="match status" value="1"/>
</dbReference>
<proteinExistence type="predicted"/>
<dbReference type="Proteomes" id="UP001230268">
    <property type="component" value="Unassembled WGS sequence"/>
</dbReference>
<comment type="caution">
    <text evidence="1">The sequence shown here is derived from an EMBL/GenBank/DDBJ whole genome shotgun (WGS) entry which is preliminary data.</text>
</comment>
<reference evidence="1" key="1">
    <citation type="submission" date="2023-08" db="EMBL/GenBank/DDBJ databases">
        <title>Draft sequence of the Babesia gibsoni genome.</title>
        <authorList>
            <person name="Yamagishi J.Y."/>
            <person name="Xuan X.X."/>
        </authorList>
    </citation>
    <scope>NUCLEOTIDE SEQUENCE</scope>
    <source>
        <strain evidence="1">Azabu</strain>
    </source>
</reference>
<accession>A0AAD8PD42</accession>
<dbReference type="AlphaFoldDB" id="A0AAD8PD42"/>
<keyword evidence="2" id="KW-1185">Reference proteome</keyword>
<sequence>MAPMLRPLKTQQLLAVFKVLDREKRGRLGLEDLDRIFSEILGINLSVEELRYTMKHLISLGSVVKENASPGHDTGSNTMELDFSTFIDAVNSTIKQRPVEEILEGTFSMLTGDKDRITVDDMLDLSKKVGIDSGSDARVRIVTRMPNESADFAEFCQCISGT</sequence>
<protein>
    <recommendedName>
        <fullName evidence="3">EF-hand domain-containing protein</fullName>
    </recommendedName>
</protein>
<name>A0AAD8PD42_BABGI</name>